<dbReference type="GeneID" id="117572748"/>
<dbReference type="InterPro" id="IPR004343">
    <property type="entry name" value="Plus-3_dom"/>
</dbReference>
<dbReference type="InterPro" id="IPR036128">
    <property type="entry name" value="Plus3-like_sf"/>
</dbReference>
<feature type="compositionally biased region" description="Basic and acidic residues" evidence="1">
    <location>
        <begin position="73"/>
        <end position="82"/>
    </location>
</feature>
<evidence type="ECO:0000313" key="4">
    <source>
        <dbReference type="RefSeq" id="XP_034111722.1"/>
    </source>
</evidence>
<protein>
    <submittedName>
        <fullName evidence="4">Uncharacterized protein LOC117572748</fullName>
    </submittedName>
</protein>
<dbReference type="GO" id="GO:0003677">
    <property type="term" value="F:DNA binding"/>
    <property type="evidence" value="ECO:0007669"/>
    <property type="project" value="InterPro"/>
</dbReference>
<dbReference type="SMART" id="SM00719">
    <property type="entry name" value="Plus3"/>
    <property type="match status" value="1"/>
</dbReference>
<dbReference type="Proteomes" id="UP000515160">
    <property type="component" value="Chromosome X"/>
</dbReference>
<feature type="compositionally biased region" description="Low complexity" evidence="1">
    <location>
        <begin position="59"/>
        <end position="72"/>
    </location>
</feature>
<feature type="compositionally biased region" description="Low complexity" evidence="1">
    <location>
        <begin position="87"/>
        <end position="109"/>
    </location>
</feature>
<dbReference type="Pfam" id="PF03126">
    <property type="entry name" value="Plus-3"/>
    <property type="match status" value="1"/>
</dbReference>
<dbReference type="SUPFAM" id="SSF159042">
    <property type="entry name" value="Plus3-like"/>
    <property type="match status" value="1"/>
</dbReference>
<accession>A0A6P8Z4W5</accession>
<organism evidence="3 4">
    <name type="scientific">Drosophila albomicans</name>
    <name type="common">Fruit fly</name>
    <dbReference type="NCBI Taxonomy" id="7291"/>
    <lineage>
        <taxon>Eukaryota</taxon>
        <taxon>Metazoa</taxon>
        <taxon>Ecdysozoa</taxon>
        <taxon>Arthropoda</taxon>
        <taxon>Hexapoda</taxon>
        <taxon>Insecta</taxon>
        <taxon>Pterygota</taxon>
        <taxon>Neoptera</taxon>
        <taxon>Endopterygota</taxon>
        <taxon>Diptera</taxon>
        <taxon>Brachycera</taxon>
        <taxon>Muscomorpha</taxon>
        <taxon>Ephydroidea</taxon>
        <taxon>Drosophilidae</taxon>
        <taxon>Drosophila</taxon>
    </lineage>
</organism>
<keyword evidence="3" id="KW-1185">Reference proteome</keyword>
<proteinExistence type="predicted"/>
<feature type="domain" description="Plus3" evidence="2">
    <location>
        <begin position="122"/>
        <end position="241"/>
    </location>
</feature>
<dbReference type="PROSITE" id="PS51360">
    <property type="entry name" value="PLUS3"/>
    <property type="match status" value="1"/>
</dbReference>
<evidence type="ECO:0000256" key="1">
    <source>
        <dbReference type="SAM" id="MobiDB-lite"/>
    </source>
</evidence>
<gene>
    <name evidence="4" type="primary">LOC117572748</name>
</gene>
<dbReference type="RefSeq" id="XP_034111722.1">
    <property type="nucleotide sequence ID" value="XM_034255831.2"/>
</dbReference>
<reference evidence="4" key="1">
    <citation type="submission" date="2025-08" db="UniProtKB">
        <authorList>
            <consortium name="RefSeq"/>
        </authorList>
    </citation>
    <scope>IDENTIFICATION</scope>
    <source>
        <strain evidence="4">15112-1751.03</strain>
        <tissue evidence="4">Whole Adult</tissue>
    </source>
</reference>
<name>A0A6P8Z4W5_DROAB</name>
<sequence>MSIMAGSMDYKWRKRMCYKWQEEMRLKQLMPAPATVPIVSQQQMQRQREKDLQHYSDNQKYTKQAQQQQYEQQQRKLHEQQRKLHQQKQQQQQRTDFQRQQQQQQESQQSLIGNNKSLDHFIEDPMNLHKLFLPRCTLQKLSYRADFQRLVKMCFVRVKFGIGHRVAQIQGFGKWRPASDPTLILRLDNNPRVFTMDQLANTYFVAAELRDFEYMWRAYNFELPSRRIIEQKYKALTDAKLLMGKSRVANVSCPTAAGQCIIHKLAATAKSCLVHDPASNSLARKYFLEPMDCYKRYLPISSTVEVAKLPLHMPSLEPIPLPMPLKKRISLDEYRERFIKKFN</sequence>
<evidence type="ECO:0000259" key="2">
    <source>
        <dbReference type="PROSITE" id="PS51360"/>
    </source>
</evidence>
<feature type="region of interest" description="Disordered" evidence="1">
    <location>
        <begin position="59"/>
        <end position="109"/>
    </location>
</feature>
<evidence type="ECO:0000313" key="3">
    <source>
        <dbReference type="Proteomes" id="UP000515160"/>
    </source>
</evidence>
<dbReference type="AlphaFoldDB" id="A0A6P8Z4W5"/>
<dbReference type="OrthoDB" id="7856937at2759"/>
<dbReference type="Gene3D" id="3.90.70.200">
    <property type="entry name" value="Plus-3 domain"/>
    <property type="match status" value="1"/>
</dbReference>